<reference evidence="2 3" key="1">
    <citation type="journal article" date="2018" name="Antonie Van Leeuwenhoek">
        <title>Larkinella terrae sp. nov., isolated from soil on Jeju Island, South Korea.</title>
        <authorList>
            <person name="Ten L.N."/>
            <person name="Jeon J."/>
            <person name="Park S.J."/>
            <person name="Park S."/>
            <person name="Lee S.Y."/>
            <person name="Kim M.K."/>
            <person name="Jung H.Y."/>
        </authorList>
    </citation>
    <scope>NUCLEOTIDE SEQUENCE [LARGE SCALE GENOMIC DNA]</scope>
    <source>
        <strain evidence="2 3">KCTC 52001</strain>
    </source>
</reference>
<evidence type="ECO:0000313" key="2">
    <source>
        <dbReference type="EMBL" id="MRS65870.1"/>
    </source>
</evidence>
<feature type="chain" id="PRO_5029798822" description="DUF3244 domain-containing protein" evidence="1">
    <location>
        <begin position="32"/>
        <end position="140"/>
    </location>
</feature>
<evidence type="ECO:0008006" key="4">
    <source>
        <dbReference type="Google" id="ProtNLM"/>
    </source>
</evidence>
<dbReference type="EMBL" id="WJXZ01000021">
    <property type="protein sequence ID" value="MRS65870.1"/>
    <property type="molecule type" value="Genomic_DNA"/>
</dbReference>
<name>A0A7K0EVL8_9BACT</name>
<dbReference type="OrthoDB" id="955414at2"/>
<dbReference type="RefSeq" id="WP_154179292.1">
    <property type="nucleotide sequence ID" value="NZ_WJXZ01000021.1"/>
</dbReference>
<keyword evidence="3" id="KW-1185">Reference proteome</keyword>
<feature type="signal peptide" evidence="1">
    <location>
        <begin position="1"/>
        <end position="31"/>
    </location>
</feature>
<proteinExistence type="predicted"/>
<sequence>MKRKIYILKNRKPGLLLLALMSLLLMNTVRAQTPEAISENAKTESAMQLSFKEVGNLRFRLEVTQPLLALHDAVDVFIISSDREILYANTYSHHALRITTFDLSTLQDGTYGFEIRSGGTRIAQKFDIKTRLQRVILDQN</sequence>
<dbReference type="Proteomes" id="UP000441754">
    <property type="component" value="Unassembled WGS sequence"/>
</dbReference>
<dbReference type="AlphaFoldDB" id="A0A7K0EVL8"/>
<evidence type="ECO:0000313" key="3">
    <source>
        <dbReference type="Proteomes" id="UP000441754"/>
    </source>
</evidence>
<gene>
    <name evidence="2" type="ORF">GJJ30_31595</name>
</gene>
<comment type="caution">
    <text evidence="2">The sequence shown here is derived from an EMBL/GenBank/DDBJ whole genome shotgun (WGS) entry which is preliminary data.</text>
</comment>
<keyword evidence="1" id="KW-0732">Signal</keyword>
<accession>A0A7K0EVL8</accession>
<evidence type="ECO:0000256" key="1">
    <source>
        <dbReference type="SAM" id="SignalP"/>
    </source>
</evidence>
<organism evidence="2 3">
    <name type="scientific">Larkinella terrae</name>
    <dbReference type="NCBI Taxonomy" id="2025311"/>
    <lineage>
        <taxon>Bacteria</taxon>
        <taxon>Pseudomonadati</taxon>
        <taxon>Bacteroidota</taxon>
        <taxon>Cytophagia</taxon>
        <taxon>Cytophagales</taxon>
        <taxon>Spirosomataceae</taxon>
        <taxon>Larkinella</taxon>
    </lineage>
</organism>
<protein>
    <recommendedName>
        <fullName evidence="4">DUF3244 domain-containing protein</fullName>
    </recommendedName>
</protein>